<accession>A0AAW9A8W3</accession>
<keyword evidence="7" id="KW-1185">Reference proteome</keyword>
<sequence length="219" mass="23169">MVNVKQELLSKTLESGAVAVVRRIEEEKVIKAIEALVEGGITGIEVTLDSPNALQTIKEAKRLFGDKAVIGAGTVLDGNAANLAIQHGADFIFAPTLSQETIAVANRYGKIAIPGVFTPTEILQAYEWGADVVKVFPASVLGSQFIKDVRGPLGHIPMMPTGGINLDNVSEYIKAGAVAAGIGGSLLDKNFIANNEWDKLADLARQYVAKIAEARNSVS</sequence>
<dbReference type="SUPFAM" id="SSF51569">
    <property type="entry name" value="Aldolase"/>
    <property type="match status" value="1"/>
</dbReference>
<comment type="caution">
    <text evidence="6">The sequence shown here is derived from an EMBL/GenBank/DDBJ whole genome shotgun (WGS) entry which is preliminary data.</text>
</comment>
<dbReference type="GO" id="GO:0016829">
    <property type="term" value="F:lyase activity"/>
    <property type="evidence" value="ECO:0007669"/>
    <property type="project" value="UniProtKB-KW"/>
</dbReference>
<dbReference type="PANTHER" id="PTHR30246">
    <property type="entry name" value="2-KETO-3-DEOXY-6-PHOSPHOGLUCONATE ALDOLASE"/>
    <property type="match status" value="1"/>
</dbReference>
<reference evidence="6 7" key="1">
    <citation type="submission" date="2023-06" db="EMBL/GenBank/DDBJ databases">
        <title>Sporosarcina sp. nov., isolated from Korean traditional fermented seafood 'Jeotgal'.</title>
        <authorList>
            <person name="Yang A.I."/>
            <person name="Shin N.-R."/>
        </authorList>
    </citation>
    <scope>NUCLEOTIDE SEQUENCE [LARGE SCALE GENOMIC DNA]</scope>
    <source>
        <strain evidence="6 7">KCTC43456</strain>
    </source>
</reference>
<evidence type="ECO:0000256" key="5">
    <source>
        <dbReference type="ARBA" id="ARBA00023277"/>
    </source>
</evidence>
<dbReference type="Gene3D" id="3.20.20.70">
    <property type="entry name" value="Aldolase class I"/>
    <property type="match status" value="1"/>
</dbReference>
<evidence type="ECO:0000313" key="6">
    <source>
        <dbReference type="EMBL" id="MDW0116188.1"/>
    </source>
</evidence>
<evidence type="ECO:0000313" key="7">
    <source>
        <dbReference type="Proteomes" id="UP001271648"/>
    </source>
</evidence>
<evidence type="ECO:0000256" key="3">
    <source>
        <dbReference type="ARBA" id="ARBA00011233"/>
    </source>
</evidence>
<dbReference type="InterPro" id="IPR000887">
    <property type="entry name" value="Aldlse_KDPG_KHG"/>
</dbReference>
<dbReference type="InterPro" id="IPR013785">
    <property type="entry name" value="Aldolase_TIM"/>
</dbReference>
<dbReference type="Proteomes" id="UP001271648">
    <property type="component" value="Unassembled WGS sequence"/>
</dbReference>
<protein>
    <submittedName>
        <fullName evidence="6">Bifunctional 4-hydroxy-2-oxoglutarate aldolase/2-dehydro-3-deoxy-phosphogluconate aldolase</fullName>
    </submittedName>
</protein>
<evidence type="ECO:0000256" key="4">
    <source>
        <dbReference type="ARBA" id="ARBA00023239"/>
    </source>
</evidence>
<dbReference type="NCBIfam" id="TIGR01182">
    <property type="entry name" value="eda"/>
    <property type="match status" value="1"/>
</dbReference>
<comment type="pathway">
    <text evidence="1">Carbohydrate acid metabolism.</text>
</comment>
<dbReference type="CDD" id="cd00452">
    <property type="entry name" value="KDPG_aldolase"/>
    <property type="match status" value="1"/>
</dbReference>
<dbReference type="AlphaFoldDB" id="A0AAW9A8W3"/>
<evidence type="ECO:0000256" key="2">
    <source>
        <dbReference type="ARBA" id="ARBA00006906"/>
    </source>
</evidence>
<keyword evidence="5" id="KW-0119">Carbohydrate metabolism</keyword>
<dbReference type="EMBL" id="JAUBDJ010000002">
    <property type="protein sequence ID" value="MDW0116188.1"/>
    <property type="molecule type" value="Genomic_DNA"/>
</dbReference>
<proteinExistence type="inferred from homology"/>
<dbReference type="Pfam" id="PF01081">
    <property type="entry name" value="Aldolase"/>
    <property type="match status" value="1"/>
</dbReference>
<dbReference type="PANTHER" id="PTHR30246:SF1">
    <property type="entry name" value="2-DEHYDRO-3-DEOXY-6-PHOSPHOGALACTONATE ALDOLASE-RELATED"/>
    <property type="match status" value="1"/>
</dbReference>
<gene>
    <name evidence="6" type="ORF">QTL97_04530</name>
</gene>
<comment type="subunit">
    <text evidence="3">Homotrimer.</text>
</comment>
<evidence type="ECO:0000256" key="1">
    <source>
        <dbReference type="ARBA" id="ARBA00004761"/>
    </source>
</evidence>
<organism evidence="6 7">
    <name type="scientific">Sporosarcina thermotolerans</name>
    <dbReference type="NCBI Taxonomy" id="633404"/>
    <lineage>
        <taxon>Bacteria</taxon>
        <taxon>Bacillati</taxon>
        <taxon>Bacillota</taxon>
        <taxon>Bacilli</taxon>
        <taxon>Bacillales</taxon>
        <taxon>Caryophanaceae</taxon>
        <taxon>Sporosarcina</taxon>
    </lineage>
</organism>
<comment type="similarity">
    <text evidence="2">Belongs to the KHG/KDPG aldolase family.</text>
</comment>
<keyword evidence="4" id="KW-0456">Lyase</keyword>
<name>A0AAW9A8W3_9BACL</name>